<dbReference type="GO" id="GO:0042773">
    <property type="term" value="P:ATP synthesis coupled electron transport"/>
    <property type="evidence" value="ECO:0007669"/>
    <property type="project" value="InterPro"/>
</dbReference>
<proteinExistence type="predicted"/>
<sequence length="491" mass="54537">MLISIFLFIPLITAVACVLIKKHNVSKYISVAGSFALLLYNIYLGYTIYLNRSLTELNGFFYVDALSLLTAQIVSVVGFAAALYSIGYMDAELHAAEFPEKRLRWYYFLFHMFIFTMLAVCVANNLGIMWVAIEATTLSTTFLVGFYNKKPHQEAAWKYIIICTVGITLALFGVILTYHSSKNVVGEIGYALNWTDLLAVADRFEPHLMKLAFLFIIIGYGTKAGLAPMHTWLPDAHSQAPSPISALFSGVLLNCSLYGIIRFHVISSKCLGPNYSCTLLMAFGLTSVIVSIPFILVQRDYKRLFAFSSIEHIGFIALGLGFGGMYSIYGAELHTFNHAVAKSLLFFCGGNLFLKYKTREMESIKGIIRTMPVTGVILIIAVFAITGIPPFNIFVSEFIVLADAFSSGSAFVLIFTSLLIVFLVLIFVGYINNIFKMIFSEPAETVVQGEVSKFTIAAMCFLLIFVLIISFYVPPIMRVILSQISDIIRNA</sequence>
<reference evidence="11 12" key="1">
    <citation type="journal article" date="2016" name="Genome Announc.">
        <title>Draft Genome Sequence of the Anaerobic Ammonium-Oxidizing Bacterium 'Candidatus Brocadia sp. 40'.</title>
        <authorList>
            <person name="Ali M."/>
            <person name="Haroon M.F."/>
            <person name="Narita Y."/>
            <person name="Zhang L."/>
            <person name="Rangel Shaw D."/>
            <person name="Okabe S."/>
            <person name="Saikaly P.E."/>
        </authorList>
    </citation>
    <scope>NUCLEOTIDE SEQUENCE [LARGE SCALE GENOMIC DNA]</scope>
    <source>
        <strain evidence="11 12">40</strain>
    </source>
</reference>
<evidence type="ECO:0000256" key="3">
    <source>
        <dbReference type="ARBA" id="ARBA00022692"/>
    </source>
</evidence>
<evidence type="ECO:0000256" key="6">
    <source>
        <dbReference type="ARBA" id="ARBA00023136"/>
    </source>
</evidence>
<dbReference type="GO" id="GO:0016491">
    <property type="term" value="F:oxidoreductase activity"/>
    <property type="evidence" value="ECO:0007669"/>
    <property type="project" value="UniProtKB-KW"/>
</dbReference>
<evidence type="ECO:0000256" key="7">
    <source>
        <dbReference type="RuleBase" id="RU000320"/>
    </source>
</evidence>
<dbReference type="GO" id="GO:0005886">
    <property type="term" value="C:plasma membrane"/>
    <property type="evidence" value="ECO:0007669"/>
    <property type="project" value="UniProtKB-SubCell"/>
</dbReference>
<dbReference type="PANTHER" id="PTHR42682:SF5">
    <property type="entry name" value="HYDROGENASE-4 COMPONENT F"/>
    <property type="match status" value="1"/>
</dbReference>
<dbReference type="Pfam" id="PF00361">
    <property type="entry name" value="Proton_antipo_M"/>
    <property type="match status" value="1"/>
</dbReference>
<accession>A0A1V6LWZ8</accession>
<name>A0A1V6LWZ8_9BACT</name>
<protein>
    <submittedName>
        <fullName evidence="11">Hydrogenase</fullName>
    </submittedName>
</protein>
<feature type="transmembrane region" description="Helical" evidence="8">
    <location>
        <begin position="28"/>
        <end position="49"/>
    </location>
</feature>
<evidence type="ECO:0000256" key="8">
    <source>
        <dbReference type="SAM" id="Phobius"/>
    </source>
</evidence>
<feature type="transmembrane region" description="Helical" evidence="8">
    <location>
        <begin position="61"/>
        <end position="84"/>
    </location>
</feature>
<feature type="transmembrane region" description="Helical" evidence="8">
    <location>
        <begin position="128"/>
        <end position="147"/>
    </location>
</feature>
<evidence type="ECO:0000313" key="11">
    <source>
        <dbReference type="EMBL" id="OQD44655.1"/>
    </source>
</evidence>
<dbReference type="Proteomes" id="UP000242219">
    <property type="component" value="Unassembled WGS sequence"/>
</dbReference>
<keyword evidence="6 8" id="KW-0472">Membrane</keyword>
<dbReference type="InterPro" id="IPR003918">
    <property type="entry name" value="NADH_UbQ_OxRdtase"/>
</dbReference>
<feature type="transmembrane region" description="Helical" evidence="8">
    <location>
        <begin position="408"/>
        <end position="431"/>
    </location>
</feature>
<evidence type="ECO:0000256" key="4">
    <source>
        <dbReference type="ARBA" id="ARBA00022989"/>
    </source>
</evidence>
<dbReference type="PANTHER" id="PTHR42682">
    <property type="entry name" value="HYDROGENASE-4 COMPONENT F"/>
    <property type="match status" value="1"/>
</dbReference>
<evidence type="ECO:0000313" key="12">
    <source>
        <dbReference type="Proteomes" id="UP000242219"/>
    </source>
</evidence>
<feature type="transmembrane region" description="Helical" evidence="8">
    <location>
        <begin position="211"/>
        <end position="233"/>
    </location>
</feature>
<keyword evidence="2" id="KW-1003">Cell membrane</keyword>
<comment type="caution">
    <text evidence="11">The sequence shown here is derived from an EMBL/GenBank/DDBJ whole genome shotgun (WGS) entry which is preliminary data.</text>
</comment>
<evidence type="ECO:0000256" key="2">
    <source>
        <dbReference type="ARBA" id="ARBA00022475"/>
    </source>
</evidence>
<evidence type="ECO:0000256" key="1">
    <source>
        <dbReference type="ARBA" id="ARBA00004651"/>
    </source>
</evidence>
<feature type="transmembrane region" description="Helical" evidence="8">
    <location>
        <begin position="278"/>
        <end position="297"/>
    </location>
</feature>
<dbReference type="InterPro" id="IPR001516">
    <property type="entry name" value="Proton_antipo_N"/>
</dbReference>
<evidence type="ECO:0000259" key="9">
    <source>
        <dbReference type="Pfam" id="PF00361"/>
    </source>
</evidence>
<dbReference type="GO" id="GO:0008137">
    <property type="term" value="F:NADH dehydrogenase (ubiquinone) activity"/>
    <property type="evidence" value="ECO:0007669"/>
    <property type="project" value="InterPro"/>
</dbReference>
<dbReference type="EMBL" id="MJUW02000120">
    <property type="protein sequence ID" value="OQD44655.1"/>
    <property type="molecule type" value="Genomic_DNA"/>
</dbReference>
<dbReference type="InterPro" id="IPR001750">
    <property type="entry name" value="ND/Mrp_TM"/>
</dbReference>
<feature type="transmembrane region" description="Helical" evidence="8">
    <location>
        <begin position="245"/>
        <end position="266"/>
    </location>
</feature>
<dbReference type="InterPro" id="IPR052175">
    <property type="entry name" value="ComplexI-like_HydComp"/>
</dbReference>
<feature type="domain" description="NADH-Ubiquinone oxidoreductase (complex I) chain 5 N-terminal" evidence="10">
    <location>
        <begin position="61"/>
        <end position="96"/>
    </location>
</feature>
<dbReference type="RefSeq" id="WP_070068143.1">
    <property type="nucleotide sequence ID" value="NZ_MJUW02000120.1"/>
</dbReference>
<feature type="transmembrane region" description="Helical" evidence="8">
    <location>
        <begin position="335"/>
        <end position="354"/>
    </location>
</feature>
<keyword evidence="3 7" id="KW-0812">Transmembrane</keyword>
<feature type="transmembrane region" description="Helical" evidence="8">
    <location>
        <begin position="451"/>
        <end position="473"/>
    </location>
</feature>
<keyword evidence="5" id="KW-0560">Oxidoreductase</keyword>
<feature type="transmembrane region" description="Helical" evidence="8">
    <location>
        <begin position="366"/>
        <end position="388"/>
    </location>
</feature>
<gene>
    <name evidence="11" type="ORF">BIY37_12450</name>
</gene>
<evidence type="ECO:0000259" key="10">
    <source>
        <dbReference type="Pfam" id="PF00662"/>
    </source>
</evidence>
<organism evidence="11 12">
    <name type="scientific">Candidatus Brocadia sapporoensis</name>
    <dbReference type="NCBI Taxonomy" id="392547"/>
    <lineage>
        <taxon>Bacteria</taxon>
        <taxon>Pseudomonadati</taxon>
        <taxon>Planctomycetota</taxon>
        <taxon>Candidatus Brocadiia</taxon>
        <taxon>Candidatus Brocadiales</taxon>
        <taxon>Candidatus Brocadiaceae</taxon>
        <taxon>Candidatus Brocadia</taxon>
    </lineage>
</organism>
<feature type="transmembrane region" description="Helical" evidence="8">
    <location>
        <begin position="6"/>
        <end position="21"/>
    </location>
</feature>
<evidence type="ECO:0000256" key="5">
    <source>
        <dbReference type="ARBA" id="ARBA00023002"/>
    </source>
</evidence>
<feature type="transmembrane region" description="Helical" evidence="8">
    <location>
        <begin position="304"/>
        <end position="329"/>
    </location>
</feature>
<keyword evidence="4 8" id="KW-1133">Transmembrane helix</keyword>
<dbReference type="AlphaFoldDB" id="A0A1V6LWZ8"/>
<feature type="transmembrane region" description="Helical" evidence="8">
    <location>
        <begin position="105"/>
        <end position="122"/>
    </location>
</feature>
<comment type="subcellular location">
    <subcellularLocation>
        <location evidence="1">Cell membrane</location>
        <topology evidence="1">Multi-pass membrane protein</topology>
    </subcellularLocation>
    <subcellularLocation>
        <location evidence="7">Membrane</location>
        <topology evidence="7">Multi-pass membrane protein</topology>
    </subcellularLocation>
</comment>
<keyword evidence="12" id="KW-1185">Reference proteome</keyword>
<feature type="domain" description="NADH:quinone oxidoreductase/Mrp antiporter transmembrane" evidence="9">
    <location>
        <begin position="123"/>
        <end position="421"/>
    </location>
</feature>
<dbReference type="Pfam" id="PF00662">
    <property type="entry name" value="Proton_antipo_N"/>
    <property type="match status" value="1"/>
</dbReference>
<dbReference type="PRINTS" id="PR01437">
    <property type="entry name" value="NUOXDRDTASE4"/>
</dbReference>
<feature type="transmembrane region" description="Helical" evidence="8">
    <location>
        <begin position="159"/>
        <end position="178"/>
    </location>
</feature>